<evidence type="ECO:0000313" key="3">
    <source>
        <dbReference type="Proteomes" id="UP000007799"/>
    </source>
</evidence>
<evidence type="ECO:0000313" key="2">
    <source>
        <dbReference type="EMBL" id="EGD76012.1"/>
    </source>
</evidence>
<dbReference type="OrthoDB" id="8119704at2759"/>
<dbReference type="Proteomes" id="UP000007799">
    <property type="component" value="Unassembled WGS sequence"/>
</dbReference>
<organism evidence="3">
    <name type="scientific">Salpingoeca rosetta (strain ATCC 50818 / BSB-021)</name>
    <dbReference type="NCBI Taxonomy" id="946362"/>
    <lineage>
        <taxon>Eukaryota</taxon>
        <taxon>Choanoflagellata</taxon>
        <taxon>Craspedida</taxon>
        <taxon>Salpingoecidae</taxon>
        <taxon>Salpingoeca</taxon>
    </lineage>
</organism>
<dbReference type="GeneID" id="16078783"/>
<sequence>MQRDVVGEAPGSSRELAYGRVHYVLRKPKDGASKGLCVCVHGFSTEAAIYLPLMDEIVRSGFSTFRVIGSTTMPILVVWGNRDIVVPFHNLERMRALMPSAKTCVINDSGHSDIFAHADHAAQVREAIVEFITSAPTSPSVH</sequence>
<evidence type="ECO:0000259" key="1">
    <source>
        <dbReference type="Pfam" id="PF00561"/>
    </source>
</evidence>
<dbReference type="Pfam" id="PF00561">
    <property type="entry name" value="Abhydrolase_1"/>
    <property type="match status" value="1"/>
</dbReference>
<keyword evidence="3" id="KW-1185">Reference proteome</keyword>
<dbReference type="FunCoup" id="F2TXA3">
    <property type="interactions" value="150"/>
</dbReference>
<name>F2TXA3_SALR5</name>
<dbReference type="RefSeq" id="XP_004998187.1">
    <property type="nucleotide sequence ID" value="XM_004998130.1"/>
</dbReference>
<dbReference type="EMBL" id="GL832956">
    <property type="protein sequence ID" value="EGD76012.1"/>
    <property type="molecule type" value="Genomic_DNA"/>
</dbReference>
<gene>
    <name evidence="2" type="ORF">PTSG_00720</name>
</gene>
<reference evidence="2" key="1">
    <citation type="submission" date="2009-08" db="EMBL/GenBank/DDBJ databases">
        <title>Annotation of Salpingoeca rosetta.</title>
        <authorList>
            <consortium name="The Broad Institute Genome Sequencing Platform"/>
            <person name="Russ C."/>
            <person name="Cuomo C."/>
            <person name="Burger G."/>
            <person name="Gray M.W."/>
            <person name="Holland P.W.H."/>
            <person name="King N."/>
            <person name="Lang F.B.F."/>
            <person name="Roger A.J."/>
            <person name="Ruiz-Trillo I."/>
            <person name="Young S.K."/>
            <person name="Zeng Q."/>
            <person name="Gargeya S."/>
            <person name="Alvarado L."/>
            <person name="Berlin A."/>
            <person name="Chapman S.B."/>
            <person name="Chen Z."/>
            <person name="Freedman E."/>
            <person name="Gellesch M."/>
            <person name="Goldberg J."/>
            <person name="Griggs A."/>
            <person name="Gujja S."/>
            <person name="Heilman E."/>
            <person name="Heiman D."/>
            <person name="Howarth C."/>
            <person name="Mehta T."/>
            <person name="Neiman D."/>
            <person name="Pearson M."/>
            <person name="Roberts A."/>
            <person name="Saif S."/>
            <person name="Shea T."/>
            <person name="Shenoy N."/>
            <person name="Sisk P."/>
            <person name="Stolte C."/>
            <person name="Sykes S."/>
            <person name="White J."/>
            <person name="Yandava C."/>
            <person name="Haas B."/>
            <person name="Nusbaum C."/>
            <person name="Birren B."/>
        </authorList>
    </citation>
    <scope>NUCLEOTIDE SEQUENCE [LARGE SCALE GENOMIC DNA]</scope>
    <source>
        <strain evidence="2">ATCC 50818</strain>
    </source>
</reference>
<dbReference type="Gene3D" id="3.40.50.1820">
    <property type="entry name" value="alpha/beta hydrolase"/>
    <property type="match status" value="1"/>
</dbReference>
<dbReference type="InterPro" id="IPR000073">
    <property type="entry name" value="AB_hydrolase_1"/>
</dbReference>
<dbReference type="SUPFAM" id="SSF53474">
    <property type="entry name" value="alpha/beta-Hydrolases"/>
    <property type="match status" value="1"/>
</dbReference>
<proteinExistence type="predicted"/>
<protein>
    <recommendedName>
        <fullName evidence="1">AB hydrolase-1 domain-containing protein</fullName>
    </recommendedName>
</protein>
<dbReference type="KEGG" id="sre:PTSG_00720"/>
<dbReference type="AlphaFoldDB" id="F2TXA3"/>
<accession>F2TXA3</accession>
<feature type="domain" description="AB hydrolase-1" evidence="1">
    <location>
        <begin position="68"/>
        <end position="117"/>
    </location>
</feature>
<dbReference type="InterPro" id="IPR029058">
    <property type="entry name" value="AB_hydrolase_fold"/>
</dbReference>
<dbReference type="InParanoid" id="F2TXA3"/>